<accession>A0A6P8YLY3</accession>
<gene>
    <name evidence="6" type="primary">LOC117641632</name>
</gene>
<keyword evidence="5" id="KW-1185">Reference proteome</keyword>
<evidence type="ECO:0000256" key="2">
    <source>
        <dbReference type="ARBA" id="ARBA00022771"/>
    </source>
</evidence>
<dbReference type="GO" id="GO:0000209">
    <property type="term" value="P:protein polyubiquitination"/>
    <property type="evidence" value="ECO:0007669"/>
    <property type="project" value="TreeGrafter"/>
</dbReference>
<evidence type="ECO:0000256" key="1">
    <source>
        <dbReference type="ARBA" id="ARBA00022723"/>
    </source>
</evidence>
<dbReference type="RefSeq" id="XP_034235017.1">
    <property type="nucleotide sequence ID" value="XM_034379126.1"/>
</dbReference>
<dbReference type="InterPro" id="IPR003613">
    <property type="entry name" value="Ubox_domain"/>
</dbReference>
<dbReference type="InterPro" id="IPR017907">
    <property type="entry name" value="Znf_RING_CS"/>
</dbReference>
<dbReference type="InterPro" id="IPR045696">
    <property type="entry name" value="Ubox5_N"/>
</dbReference>
<dbReference type="PANTHER" id="PTHR13492">
    <property type="entry name" value="RING FINGER PROTEIN 37"/>
    <property type="match status" value="1"/>
</dbReference>
<keyword evidence="2" id="KW-0863">Zinc-finger</keyword>
<dbReference type="InterPro" id="IPR039847">
    <property type="entry name" value="Ubox5"/>
</dbReference>
<dbReference type="PANTHER" id="PTHR13492:SF2">
    <property type="entry name" value="RING FINGER PROTEIN 37"/>
    <property type="match status" value="1"/>
</dbReference>
<dbReference type="CDD" id="cd16660">
    <property type="entry name" value="RING-Ubox_RNF37"/>
    <property type="match status" value="1"/>
</dbReference>
<evidence type="ECO:0000313" key="5">
    <source>
        <dbReference type="Proteomes" id="UP000515158"/>
    </source>
</evidence>
<feature type="domain" description="U-box" evidence="4">
    <location>
        <begin position="255"/>
        <end position="335"/>
    </location>
</feature>
<reference evidence="6" key="1">
    <citation type="submission" date="2025-08" db="UniProtKB">
        <authorList>
            <consortium name="RefSeq"/>
        </authorList>
    </citation>
    <scope>IDENTIFICATION</scope>
    <source>
        <tissue evidence="6">Total insect</tissue>
    </source>
</reference>
<evidence type="ECO:0000313" key="6">
    <source>
        <dbReference type="RefSeq" id="XP_034235017.1"/>
    </source>
</evidence>
<dbReference type="GO" id="GO:0034450">
    <property type="term" value="F:ubiquitin-ubiquitin ligase activity"/>
    <property type="evidence" value="ECO:0007669"/>
    <property type="project" value="TreeGrafter"/>
</dbReference>
<dbReference type="InParanoid" id="A0A6P8YLY3"/>
<name>A0A6P8YLY3_THRPL</name>
<dbReference type="SUPFAM" id="SSF57850">
    <property type="entry name" value="RING/U-box"/>
    <property type="match status" value="1"/>
</dbReference>
<dbReference type="SMART" id="SM00504">
    <property type="entry name" value="Ubox"/>
    <property type="match status" value="1"/>
</dbReference>
<dbReference type="Pfam" id="PF19318">
    <property type="entry name" value="DUF5918"/>
    <property type="match status" value="1"/>
</dbReference>
<dbReference type="GO" id="GO:0031625">
    <property type="term" value="F:ubiquitin protein ligase binding"/>
    <property type="evidence" value="ECO:0007669"/>
    <property type="project" value="TreeGrafter"/>
</dbReference>
<dbReference type="Proteomes" id="UP000515158">
    <property type="component" value="Unplaced"/>
</dbReference>
<keyword evidence="3" id="KW-0862">Zinc</keyword>
<dbReference type="AlphaFoldDB" id="A0A6P8YLY3"/>
<keyword evidence="1" id="KW-0479">Metal-binding</keyword>
<dbReference type="KEGG" id="tpal:117641632"/>
<dbReference type="Pfam" id="PF04564">
    <property type="entry name" value="U-box"/>
    <property type="match status" value="1"/>
</dbReference>
<dbReference type="GO" id="GO:0005634">
    <property type="term" value="C:nucleus"/>
    <property type="evidence" value="ECO:0007669"/>
    <property type="project" value="TreeGrafter"/>
</dbReference>
<dbReference type="PROSITE" id="PS00518">
    <property type="entry name" value="ZF_RING_1"/>
    <property type="match status" value="1"/>
</dbReference>
<dbReference type="OrthoDB" id="20295at2759"/>
<sequence>MATLTSSSALINLCDPVFKTIVTCDTVTSEGYEVTNLLSDDVQKRKAGFLCDRFIKAPVEITLKLPFDANIRYIQIGAEVGQQKSSGLDIFSSSVPYNSSLCSGSSEAKHQSKSSLLLSPISERIVSVFLNEGERGVVAFCPLQYGRHSPTPVPNTKAGFIQRSLMWKKRSVIAHASSITIRIFRTFGSSVPAIGSIEIWGGPSSCIPPGQVSEIMNQWISAQQKQSSDAGHIDAIPKEVVPVLSKKLDMSVLPDIPEEFLDAITVEIMALPMVLPSGKVVDQRTLDLHAQAEANWGRHPSDPFTGLMFSDGCRPVIDSALKARIDRFLFLNQDRKDLKTVPRTVGRAHPQVCHQSVSRFRSNRVCFDSAPTSRKRTAVATSTSAFLSGETSANVYRPHLSISVSENLSSINSCNSKTEAENKSSVTSTVSKKPRLTESLTIKEDNDCEDDVICITPCDNSKPVNDLKTHEKKLDDSLDSALKAVLSGLPSFVNPSTPMTVQIECGSCKALSCLYKLPCEHFLCRPCLVKETKQNPSTCQSCNVEFKSCDPVFHHE</sequence>
<dbReference type="PROSITE" id="PS51698">
    <property type="entry name" value="U_BOX"/>
    <property type="match status" value="1"/>
</dbReference>
<protein>
    <submittedName>
        <fullName evidence="6">RING finger protein 37</fullName>
    </submittedName>
</protein>
<dbReference type="InterPro" id="IPR039925">
    <property type="entry name" value="RNF37_RING-Ubox"/>
</dbReference>
<dbReference type="GeneID" id="117641632"/>
<dbReference type="Gene3D" id="3.30.40.10">
    <property type="entry name" value="Zinc/RING finger domain, C3HC4 (zinc finger)"/>
    <property type="match status" value="1"/>
</dbReference>
<dbReference type="FunCoup" id="A0A6P8YLY3">
    <property type="interactions" value="1386"/>
</dbReference>
<organism evidence="6">
    <name type="scientific">Thrips palmi</name>
    <name type="common">Melon thrips</name>
    <dbReference type="NCBI Taxonomy" id="161013"/>
    <lineage>
        <taxon>Eukaryota</taxon>
        <taxon>Metazoa</taxon>
        <taxon>Ecdysozoa</taxon>
        <taxon>Arthropoda</taxon>
        <taxon>Hexapoda</taxon>
        <taxon>Insecta</taxon>
        <taxon>Pterygota</taxon>
        <taxon>Neoptera</taxon>
        <taxon>Paraneoptera</taxon>
        <taxon>Thysanoptera</taxon>
        <taxon>Terebrantia</taxon>
        <taxon>Thripoidea</taxon>
        <taxon>Thripidae</taxon>
        <taxon>Thrips</taxon>
    </lineage>
</organism>
<dbReference type="InterPro" id="IPR013083">
    <property type="entry name" value="Znf_RING/FYVE/PHD"/>
</dbReference>
<evidence type="ECO:0000259" key="4">
    <source>
        <dbReference type="PROSITE" id="PS51698"/>
    </source>
</evidence>
<proteinExistence type="predicted"/>
<dbReference type="GO" id="GO:0008270">
    <property type="term" value="F:zinc ion binding"/>
    <property type="evidence" value="ECO:0007669"/>
    <property type="project" value="UniProtKB-KW"/>
</dbReference>
<evidence type="ECO:0000256" key="3">
    <source>
        <dbReference type="ARBA" id="ARBA00022833"/>
    </source>
</evidence>